<evidence type="ECO:0000256" key="5">
    <source>
        <dbReference type="ARBA" id="ARBA00023136"/>
    </source>
</evidence>
<keyword evidence="3 7" id="KW-0812">Transmembrane</keyword>
<dbReference type="GO" id="GO:0005886">
    <property type="term" value="C:plasma membrane"/>
    <property type="evidence" value="ECO:0007669"/>
    <property type="project" value="UniProtKB-SubCell"/>
</dbReference>
<dbReference type="EMBL" id="JADBEM010000001">
    <property type="protein sequence ID" value="MBE1612855.1"/>
    <property type="molecule type" value="Genomic_DNA"/>
</dbReference>
<feature type="transmembrane region" description="Helical" evidence="7">
    <location>
        <begin position="186"/>
        <end position="214"/>
    </location>
</feature>
<dbReference type="InterPro" id="IPR007895">
    <property type="entry name" value="MASE1"/>
</dbReference>
<evidence type="ECO:0000256" key="1">
    <source>
        <dbReference type="ARBA" id="ARBA00004651"/>
    </source>
</evidence>
<dbReference type="AlphaFoldDB" id="A0A927RI31"/>
<comment type="subcellular location">
    <subcellularLocation>
        <location evidence="1">Cell membrane</location>
        <topology evidence="1">Multi-pass membrane protein</topology>
    </subcellularLocation>
</comment>
<gene>
    <name evidence="9" type="ORF">HEB94_009703</name>
</gene>
<feature type="transmembrane region" description="Helical" evidence="7">
    <location>
        <begin position="82"/>
        <end position="102"/>
    </location>
</feature>
<feature type="compositionally biased region" description="Pro residues" evidence="6">
    <location>
        <begin position="312"/>
        <end position="322"/>
    </location>
</feature>
<keyword evidence="2" id="KW-1003">Cell membrane</keyword>
<sequence length="329" mass="34495">MGRTRCLRSGLGVVLQNLCVAAVYYGAAEIGLVHALDIGAMRVVRPQMGVAVAALLLLGLRVWPGVALGSFCLNLLVHDNAAASLGIAFGSTIGVVSACLLLKRTGFRNQLDRLQDAIALVVVGALVSAAVSASVGVLLLAGLEVPAAYGTRWLAVWMGSAIGVLLLAPFLLTIRHPRLPPGASPVEAAGLLVVTVVVMALVSRSSISLLFLAYPLLIWAALRFQALGAATCSLLTSAVALYAASHGWGIFAGEHLISNLILIHAFMWSTTLTALVLAAIIAERNRARVEIECAAGQLYAAVEKLDQCLRPPGLPPQRPPTRGPRETQR</sequence>
<feature type="transmembrane region" description="Helical" evidence="7">
    <location>
        <begin position="226"/>
        <end position="244"/>
    </location>
</feature>
<feature type="domain" description="MASE1" evidence="8">
    <location>
        <begin position="19"/>
        <end position="284"/>
    </location>
</feature>
<keyword evidence="4 7" id="KW-1133">Transmembrane helix</keyword>
<dbReference type="Pfam" id="PF05231">
    <property type="entry name" value="MASE1"/>
    <property type="match status" value="1"/>
</dbReference>
<protein>
    <submittedName>
        <fullName evidence="9">Integral membrane sensor domain MASE1</fullName>
    </submittedName>
</protein>
<feature type="region of interest" description="Disordered" evidence="6">
    <location>
        <begin position="310"/>
        <end position="329"/>
    </location>
</feature>
<dbReference type="Proteomes" id="UP000638648">
    <property type="component" value="Unassembled WGS sequence"/>
</dbReference>
<comment type="caution">
    <text evidence="9">The sequence shown here is derived from an EMBL/GenBank/DDBJ whole genome shotgun (WGS) entry which is preliminary data.</text>
</comment>
<evidence type="ECO:0000259" key="8">
    <source>
        <dbReference type="Pfam" id="PF05231"/>
    </source>
</evidence>
<evidence type="ECO:0000256" key="6">
    <source>
        <dbReference type="SAM" id="MobiDB-lite"/>
    </source>
</evidence>
<name>A0A927RI31_9ACTN</name>
<evidence type="ECO:0000313" key="9">
    <source>
        <dbReference type="EMBL" id="MBE1612855.1"/>
    </source>
</evidence>
<feature type="transmembrane region" description="Helical" evidence="7">
    <location>
        <begin position="153"/>
        <end position="174"/>
    </location>
</feature>
<reference evidence="9" key="1">
    <citation type="submission" date="2020-10" db="EMBL/GenBank/DDBJ databases">
        <title>Sequencing the genomes of 1000 actinobacteria strains.</title>
        <authorList>
            <person name="Klenk H.-P."/>
        </authorList>
    </citation>
    <scope>NUCLEOTIDE SEQUENCE</scope>
    <source>
        <strain evidence="9">DSM 45354</strain>
    </source>
</reference>
<evidence type="ECO:0000256" key="2">
    <source>
        <dbReference type="ARBA" id="ARBA00022475"/>
    </source>
</evidence>
<feature type="transmembrane region" description="Helical" evidence="7">
    <location>
        <begin position="50"/>
        <end position="76"/>
    </location>
</feature>
<accession>A0A927RI31</accession>
<dbReference type="RefSeq" id="WP_192755828.1">
    <property type="nucleotide sequence ID" value="NZ_BAABJL010000084.1"/>
</dbReference>
<keyword evidence="10" id="KW-1185">Reference proteome</keyword>
<organism evidence="9 10">
    <name type="scientific">Actinopolymorpha pittospori</name>
    <dbReference type="NCBI Taxonomy" id="648752"/>
    <lineage>
        <taxon>Bacteria</taxon>
        <taxon>Bacillati</taxon>
        <taxon>Actinomycetota</taxon>
        <taxon>Actinomycetes</taxon>
        <taxon>Propionibacteriales</taxon>
        <taxon>Actinopolymorphaceae</taxon>
        <taxon>Actinopolymorpha</taxon>
    </lineage>
</organism>
<feature type="transmembrane region" description="Helical" evidence="7">
    <location>
        <begin position="256"/>
        <end position="282"/>
    </location>
</feature>
<evidence type="ECO:0000313" key="10">
    <source>
        <dbReference type="Proteomes" id="UP000638648"/>
    </source>
</evidence>
<feature type="transmembrane region" description="Helical" evidence="7">
    <location>
        <begin position="114"/>
        <end position="141"/>
    </location>
</feature>
<evidence type="ECO:0000256" key="4">
    <source>
        <dbReference type="ARBA" id="ARBA00022989"/>
    </source>
</evidence>
<keyword evidence="5 7" id="KW-0472">Membrane</keyword>
<evidence type="ECO:0000256" key="7">
    <source>
        <dbReference type="SAM" id="Phobius"/>
    </source>
</evidence>
<proteinExistence type="predicted"/>
<evidence type="ECO:0000256" key="3">
    <source>
        <dbReference type="ARBA" id="ARBA00022692"/>
    </source>
</evidence>